<dbReference type="OrthoDB" id="5242236at2"/>
<feature type="signal peptide" evidence="7">
    <location>
        <begin position="1"/>
        <end position="28"/>
    </location>
</feature>
<dbReference type="GO" id="GO:0005886">
    <property type="term" value="C:plasma membrane"/>
    <property type="evidence" value="ECO:0007669"/>
    <property type="project" value="TreeGrafter"/>
</dbReference>
<evidence type="ECO:0000256" key="3">
    <source>
        <dbReference type="ARBA" id="ARBA00022729"/>
    </source>
</evidence>
<evidence type="ECO:0000256" key="7">
    <source>
        <dbReference type="SAM" id="SignalP"/>
    </source>
</evidence>
<dbReference type="STRING" id="1737425.GCA_900049755_00001"/>
<evidence type="ECO:0000259" key="8">
    <source>
        <dbReference type="Pfam" id="PF04234"/>
    </source>
</evidence>
<protein>
    <recommendedName>
        <fullName evidence="8">CopC domain-containing protein</fullName>
    </recommendedName>
</protein>
<evidence type="ECO:0000313" key="10">
    <source>
        <dbReference type="Proteomes" id="UP000247696"/>
    </source>
</evidence>
<evidence type="ECO:0000256" key="2">
    <source>
        <dbReference type="ARBA" id="ARBA00022723"/>
    </source>
</evidence>
<name>A0A2Z3YVJ7_9CORY</name>
<evidence type="ECO:0000256" key="4">
    <source>
        <dbReference type="ARBA" id="ARBA00023008"/>
    </source>
</evidence>
<keyword evidence="6" id="KW-0472">Membrane</keyword>
<keyword evidence="6" id="KW-0812">Transmembrane</keyword>
<dbReference type="EMBL" id="CP024988">
    <property type="protein sequence ID" value="AWT26087.1"/>
    <property type="molecule type" value="Genomic_DNA"/>
</dbReference>
<comment type="subcellular location">
    <subcellularLocation>
        <location evidence="1">Cell envelope</location>
    </subcellularLocation>
</comment>
<feature type="domain" description="CopC" evidence="8">
    <location>
        <begin position="37"/>
        <end position="131"/>
    </location>
</feature>
<keyword evidence="2" id="KW-0479">Metal-binding</keyword>
<dbReference type="AlphaFoldDB" id="A0A2Z3YVJ7"/>
<dbReference type="GO" id="GO:0006825">
    <property type="term" value="P:copper ion transport"/>
    <property type="evidence" value="ECO:0007669"/>
    <property type="project" value="InterPro"/>
</dbReference>
<dbReference type="InterPro" id="IPR014755">
    <property type="entry name" value="Cu-Rt/internalin_Ig-like"/>
</dbReference>
<feature type="transmembrane region" description="Helical" evidence="6">
    <location>
        <begin position="172"/>
        <end position="194"/>
    </location>
</feature>
<dbReference type="KEGG" id="cpre:Csp1_12940"/>
<keyword evidence="3 7" id="KW-0732">Signal</keyword>
<keyword evidence="10" id="KW-1185">Reference proteome</keyword>
<keyword evidence="4" id="KW-0186">Copper</keyword>
<dbReference type="InterPro" id="IPR007348">
    <property type="entry name" value="CopC_dom"/>
</dbReference>
<dbReference type="PANTHER" id="PTHR34820:SF4">
    <property type="entry name" value="INNER MEMBRANE PROTEIN YEBZ"/>
    <property type="match status" value="1"/>
</dbReference>
<feature type="chain" id="PRO_5016388019" description="CopC domain-containing protein" evidence="7">
    <location>
        <begin position="29"/>
        <end position="201"/>
    </location>
</feature>
<dbReference type="GO" id="GO:0042597">
    <property type="term" value="C:periplasmic space"/>
    <property type="evidence" value="ECO:0007669"/>
    <property type="project" value="InterPro"/>
</dbReference>
<dbReference type="InterPro" id="IPR032694">
    <property type="entry name" value="CopC/D"/>
</dbReference>
<dbReference type="GO" id="GO:0046688">
    <property type="term" value="P:response to copper ion"/>
    <property type="evidence" value="ECO:0007669"/>
    <property type="project" value="InterPro"/>
</dbReference>
<evidence type="ECO:0000256" key="6">
    <source>
        <dbReference type="SAM" id="Phobius"/>
    </source>
</evidence>
<dbReference type="RefSeq" id="WP_066585571.1">
    <property type="nucleotide sequence ID" value="NZ_CABKVS010000001.1"/>
</dbReference>
<dbReference type="Proteomes" id="UP000247696">
    <property type="component" value="Chromosome"/>
</dbReference>
<sequence>MTRLYRAAAAPLLAGALLLAPAVTGAGADLLPAASAHDALVGATPADGAVLDTAPREIRLEFSAPPRGTYDTVALSRDGEVIISETPELDGSILTVEIPADKVLTDGEYTVGYQITSSDGHATRGSYKFTLSTGTAASSATGTTESTGSGSTEATPGESESSESADNGLPGWAGPALGVVGVLVLAGVLVMLIARLRRNGD</sequence>
<dbReference type="GO" id="GO:0030313">
    <property type="term" value="C:cell envelope"/>
    <property type="evidence" value="ECO:0007669"/>
    <property type="project" value="UniProtKB-SubCell"/>
</dbReference>
<reference evidence="10" key="1">
    <citation type="submission" date="2017-11" db="EMBL/GenBank/DDBJ databases">
        <title>Otitis media/interna in a cat caused by the recently described species Corynebacterium provencense.</title>
        <authorList>
            <person name="Kittl S."/>
            <person name="Brodard I."/>
            <person name="Rychener L."/>
            <person name="Jores J."/>
            <person name="Roosje P."/>
            <person name="Gobeli Brawand S."/>
        </authorList>
    </citation>
    <scope>NUCLEOTIDE SEQUENCE [LARGE SCALE GENOMIC DNA]</scope>
    <source>
        <strain evidence="10">17KM38</strain>
    </source>
</reference>
<dbReference type="Pfam" id="PF04234">
    <property type="entry name" value="CopC"/>
    <property type="match status" value="1"/>
</dbReference>
<dbReference type="PANTHER" id="PTHR34820">
    <property type="entry name" value="INNER MEMBRANE PROTEIN YEBZ"/>
    <property type="match status" value="1"/>
</dbReference>
<evidence type="ECO:0000256" key="1">
    <source>
        <dbReference type="ARBA" id="ARBA00004196"/>
    </source>
</evidence>
<evidence type="ECO:0000313" key="9">
    <source>
        <dbReference type="EMBL" id="AWT26087.1"/>
    </source>
</evidence>
<accession>A0A2Z3YVJ7</accession>
<keyword evidence="6" id="KW-1133">Transmembrane helix</keyword>
<gene>
    <name evidence="9" type="ORF">Csp1_12940</name>
</gene>
<organism evidence="9 10">
    <name type="scientific">Corynebacterium provencense</name>
    <dbReference type="NCBI Taxonomy" id="1737425"/>
    <lineage>
        <taxon>Bacteria</taxon>
        <taxon>Bacillati</taxon>
        <taxon>Actinomycetota</taxon>
        <taxon>Actinomycetes</taxon>
        <taxon>Mycobacteriales</taxon>
        <taxon>Corynebacteriaceae</taxon>
        <taxon>Corynebacterium</taxon>
    </lineage>
</organism>
<feature type="compositionally biased region" description="Low complexity" evidence="5">
    <location>
        <begin position="133"/>
        <end position="165"/>
    </location>
</feature>
<dbReference type="SUPFAM" id="SSF81296">
    <property type="entry name" value="E set domains"/>
    <property type="match status" value="1"/>
</dbReference>
<dbReference type="GO" id="GO:0005507">
    <property type="term" value="F:copper ion binding"/>
    <property type="evidence" value="ECO:0007669"/>
    <property type="project" value="InterPro"/>
</dbReference>
<feature type="region of interest" description="Disordered" evidence="5">
    <location>
        <begin position="133"/>
        <end position="169"/>
    </location>
</feature>
<proteinExistence type="predicted"/>
<evidence type="ECO:0000256" key="5">
    <source>
        <dbReference type="SAM" id="MobiDB-lite"/>
    </source>
</evidence>
<dbReference type="Gene3D" id="2.60.40.1220">
    <property type="match status" value="1"/>
</dbReference>
<dbReference type="InterPro" id="IPR014756">
    <property type="entry name" value="Ig_E-set"/>
</dbReference>